<feature type="region of interest" description="Disordered" evidence="1">
    <location>
        <begin position="69"/>
        <end position="94"/>
    </location>
</feature>
<keyword evidence="3" id="KW-1185">Reference proteome</keyword>
<comment type="caution">
    <text evidence="2">The sequence shown here is derived from an EMBL/GenBank/DDBJ whole genome shotgun (WGS) entry which is preliminary data.</text>
</comment>
<reference evidence="2" key="1">
    <citation type="submission" date="2020-05" db="EMBL/GenBank/DDBJ databases">
        <title>WGS assembly of Panicum virgatum.</title>
        <authorList>
            <person name="Lovell J.T."/>
            <person name="Jenkins J."/>
            <person name="Shu S."/>
            <person name="Juenger T.E."/>
            <person name="Schmutz J."/>
        </authorList>
    </citation>
    <scope>NUCLEOTIDE SEQUENCE</scope>
    <source>
        <strain evidence="2">AP13</strain>
    </source>
</reference>
<evidence type="ECO:0000313" key="2">
    <source>
        <dbReference type="EMBL" id="KAG2554324.1"/>
    </source>
</evidence>
<dbReference type="EMBL" id="CM029053">
    <property type="protein sequence ID" value="KAG2554324.1"/>
    <property type="molecule type" value="Genomic_DNA"/>
</dbReference>
<protein>
    <submittedName>
        <fullName evidence="2">Uncharacterized protein</fullName>
    </submittedName>
</protein>
<evidence type="ECO:0000313" key="3">
    <source>
        <dbReference type="Proteomes" id="UP000823388"/>
    </source>
</evidence>
<gene>
    <name evidence="2" type="ORF">PVAP13_9KG617101</name>
</gene>
<proteinExistence type="predicted"/>
<feature type="compositionally biased region" description="Low complexity" evidence="1">
    <location>
        <begin position="79"/>
        <end position="94"/>
    </location>
</feature>
<organism evidence="2 3">
    <name type="scientific">Panicum virgatum</name>
    <name type="common">Blackwell switchgrass</name>
    <dbReference type="NCBI Taxonomy" id="38727"/>
    <lineage>
        <taxon>Eukaryota</taxon>
        <taxon>Viridiplantae</taxon>
        <taxon>Streptophyta</taxon>
        <taxon>Embryophyta</taxon>
        <taxon>Tracheophyta</taxon>
        <taxon>Spermatophyta</taxon>
        <taxon>Magnoliopsida</taxon>
        <taxon>Liliopsida</taxon>
        <taxon>Poales</taxon>
        <taxon>Poaceae</taxon>
        <taxon>PACMAD clade</taxon>
        <taxon>Panicoideae</taxon>
        <taxon>Panicodae</taxon>
        <taxon>Paniceae</taxon>
        <taxon>Panicinae</taxon>
        <taxon>Panicum</taxon>
        <taxon>Panicum sect. Hiantes</taxon>
    </lineage>
</organism>
<sequence>MCPGRPLGCGPCPHHLRRGGGEVDGEAAAWARESVPIELLDVLREAKRASSWRAAPAPMAMRERPPLLHAASREQLAGAAPPRSGRSLRPAPSRSLPLESSLELQIAVTFYASPTLYSLNVEQCSITSRTVQKMTDALH</sequence>
<evidence type="ECO:0000256" key="1">
    <source>
        <dbReference type="SAM" id="MobiDB-lite"/>
    </source>
</evidence>
<dbReference type="Proteomes" id="UP000823388">
    <property type="component" value="Chromosome 9K"/>
</dbReference>
<dbReference type="AlphaFoldDB" id="A0A8T0P6K9"/>
<accession>A0A8T0P6K9</accession>
<name>A0A8T0P6K9_PANVG</name>